<proteinExistence type="predicted"/>
<keyword evidence="3" id="KW-1185">Reference proteome</keyword>
<dbReference type="Proteomes" id="UP000326553">
    <property type="component" value="Chromosome"/>
</dbReference>
<dbReference type="SUPFAM" id="SSF81301">
    <property type="entry name" value="Nucleotidyltransferase"/>
    <property type="match status" value="1"/>
</dbReference>
<organism evidence="2 3">
    <name type="scientific">Streptomyces alboniger</name>
    <dbReference type="NCBI Taxonomy" id="132473"/>
    <lineage>
        <taxon>Bacteria</taxon>
        <taxon>Bacillati</taxon>
        <taxon>Actinomycetota</taxon>
        <taxon>Actinomycetes</taxon>
        <taxon>Kitasatosporales</taxon>
        <taxon>Streptomycetaceae</taxon>
        <taxon>Streptomyces</taxon>
        <taxon>Streptomyces aurantiacus group</taxon>
    </lineage>
</organism>
<reference evidence="2 3" key="1">
    <citation type="submission" date="2017-09" db="EMBL/GenBank/DDBJ databases">
        <authorList>
            <person name="Lee N."/>
            <person name="Cho B.-K."/>
        </authorList>
    </citation>
    <scope>NUCLEOTIDE SEQUENCE [LARGE SCALE GENOMIC DNA]</scope>
    <source>
        <strain evidence="2 3">ATCC 12461</strain>
    </source>
</reference>
<evidence type="ECO:0000256" key="1">
    <source>
        <dbReference type="SAM" id="MobiDB-lite"/>
    </source>
</evidence>
<name>A0A5J6HVK3_STRAD</name>
<evidence type="ECO:0000313" key="3">
    <source>
        <dbReference type="Proteomes" id="UP000326553"/>
    </source>
</evidence>
<sequence>MREIQHRAHLCATVPHGQLARVEPGGPGTGAAWAAIVGDRRPARRQCSSRRPETEQQVTPNAEETTPDGYGRKPVTELRTAAGPAGGSPHHELCAEELPPDLNQAILEATKQVAAILKRHEHDFALAGSVAVYAHGGTGNLQHDADFCIRPEDAEAVAATLEQAGLTVYAPPEDWLLKAKCLGQDIDLIFELAHQPVTAELLGRAVELPVDSVRMPVLAPTDLMRALLAAFSEHHCDFGAVLPIARQLREMVDWEAVRGECGDAPMPAAFLYLLERLEVIAPRGGDR</sequence>
<dbReference type="AlphaFoldDB" id="A0A5J6HVK3"/>
<dbReference type="Gene3D" id="3.30.460.40">
    <property type="match status" value="1"/>
</dbReference>
<gene>
    <name evidence="2" type="ORF">CP975_28800</name>
</gene>
<evidence type="ECO:0000313" key="2">
    <source>
        <dbReference type="EMBL" id="QEV21017.1"/>
    </source>
</evidence>
<dbReference type="KEGG" id="salw:CP975_28800"/>
<dbReference type="EMBL" id="CP023695">
    <property type="protein sequence ID" value="QEV21017.1"/>
    <property type="molecule type" value="Genomic_DNA"/>
</dbReference>
<dbReference type="OrthoDB" id="3394845at2"/>
<evidence type="ECO:0008006" key="4">
    <source>
        <dbReference type="Google" id="ProtNLM"/>
    </source>
</evidence>
<protein>
    <recommendedName>
        <fullName evidence="4">Nucleotidyltransferase family protein</fullName>
    </recommendedName>
</protein>
<feature type="compositionally biased region" description="Polar residues" evidence="1">
    <location>
        <begin position="55"/>
        <end position="64"/>
    </location>
</feature>
<accession>A0A5J6HVK3</accession>
<dbReference type="InterPro" id="IPR043519">
    <property type="entry name" value="NT_sf"/>
</dbReference>
<feature type="region of interest" description="Disordered" evidence="1">
    <location>
        <begin position="39"/>
        <end position="95"/>
    </location>
</feature>